<organism evidence="2">
    <name type="scientific">Moorella thermoacetica Y72</name>
    <dbReference type="NCBI Taxonomy" id="1325331"/>
    <lineage>
        <taxon>Bacteria</taxon>
        <taxon>Bacillati</taxon>
        <taxon>Bacillota</taxon>
        <taxon>Clostridia</taxon>
        <taxon>Neomoorellales</taxon>
        <taxon>Neomoorellaceae</taxon>
        <taxon>Neomoorella</taxon>
    </lineage>
</organism>
<dbReference type="Proteomes" id="UP000063718">
    <property type="component" value="Unassembled WGS sequence"/>
</dbReference>
<proteinExistence type="predicted"/>
<protein>
    <submittedName>
        <fullName evidence="2">N-terminal domain of molybdenum-binding protein</fullName>
    </submittedName>
</protein>
<dbReference type="InterPro" id="IPR000847">
    <property type="entry name" value="LysR_HTH_N"/>
</dbReference>
<dbReference type="SUPFAM" id="SSF46785">
    <property type="entry name" value="Winged helix' DNA-binding domain"/>
    <property type="match status" value="1"/>
</dbReference>
<evidence type="ECO:0000313" key="2">
    <source>
        <dbReference type="EMBL" id="GAF25831.1"/>
    </source>
</evidence>
<name>A0A0S6U9M9_NEOTH</name>
<dbReference type="EMBL" id="DF238840">
    <property type="protein sequence ID" value="GAF25831.1"/>
    <property type="molecule type" value="Genomic_DNA"/>
</dbReference>
<dbReference type="AlphaFoldDB" id="A0A0S6U9M9"/>
<dbReference type="PANTHER" id="PTHR30432:SF1">
    <property type="entry name" value="DNA-BINDING TRANSCRIPTIONAL DUAL REGULATOR MODE"/>
    <property type="match status" value="1"/>
</dbReference>
<dbReference type="Gene3D" id="1.10.10.10">
    <property type="entry name" value="Winged helix-like DNA-binding domain superfamily/Winged helix DNA-binding domain"/>
    <property type="match status" value="1"/>
</dbReference>
<accession>A0A0S6U9M9</accession>
<feature type="domain" description="HTH lysR-type" evidence="1">
    <location>
        <begin position="24"/>
        <end position="85"/>
    </location>
</feature>
<dbReference type="InterPro" id="IPR051815">
    <property type="entry name" value="Molybdate_resp_trans_reg"/>
</dbReference>
<gene>
    <name evidence="2" type="ORF">MTY_1168</name>
</gene>
<sequence>MKTMQVRYKLWLEEGEHVFGEGLFELLQEIDRLGSINQAARSLKMSYRQAWGQVKKAEERLGQRLLFTRIGGETGGGAELTPEGRSLVQRYRQFKNEAAGAIETAFQRYFG</sequence>
<dbReference type="PANTHER" id="PTHR30432">
    <property type="entry name" value="TRANSCRIPTIONAL REGULATOR MODE"/>
    <property type="match status" value="1"/>
</dbReference>
<dbReference type="GO" id="GO:0003700">
    <property type="term" value="F:DNA-binding transcription factor activity"/>
    <property type="evidence" value="ECO:0007669"/>
    <property type="project" value="InterPro"/>
</dbReference>
<dbReference type="InterPro" id="IPR036390">
    <property type="entry name" value="WH_DNA-bd_sf"/>
</dbReference>
<dbReference type="Pfam" id="PF00126">
    <property type="entry name" value="HTH_1"/>
    <property type="match status" value="1"/>
</dbReference>
<evidence type="ECO:0000259" key="1">
    <source>
        <dbReference type="Pfam" id="PF00126"/>
    </source>
</evidence>
<reference evidence="2" key="1">
    <citation type="journal article" date="2014" name="Gene">
        <title>Genome-guided analysis of transformation efficiency and carbon dioxide assimilation by Moorella thermoacetica Y72.</title>
        <authorList>
            <person name="Tsukahara K."/>
            <person name="Kita A."/>
            <person name="Nakashimada Y."/>
            <person name="Hoshino T."/>
            <person name="Murakami K."/>
        </authorList>
    </citation>
    <scope>NUCLEOTIDE SEQUENCE [LARGE SCALE GENOMIC DNA]</scope>
    <source>
        <strain evidence="2">Y72</strain>
    </source>
</reference>
<dbReference type="InterPro" id="IPR036388">
    <property type="entry name" value="WH-like_DNA-bd_sf"/>
</dbReference>